<dbReference type="GO" id="GO:0008193">
    <property type="term" value="F:tRNA guanylyltransferase activity"/>
    <property type="evidence" value="ECO:0007669"/>
    <property type="project" value="UniProtKB-EC"/>
</dbReference>
<reference evidence="20 21" key="1">
    <citation type="submission" date="2018-10" db="EMBL/GenBank/DDBJ databases">
        <title>A high-quality apple genome assembly.</title>
        <authorList>
            <person name="Hu J."/>
        </authorList>
    </citation>
    <scope>NUCLEOTIDE SEQUENCE [LARGE SCALE GENOMIC DNA]</scope>
    <source>
        <strain evidence="21">cv. HFTH1</strain>
        <tissue evidence="20">Young leaf</tissue>
    </source>
</reference>
<keyword evidence="6" id="KW-0808">Transferase</keyword>
<protein>
    <recommendedName>
        <fullName evidence="5">tRNA(His) guanylyltransferase</fullName>
        <ecNumber evidence="5">2.7.7.79</ecNumber>
    </recommendedName>
</protein>
<evidence type="ECO:0000256" key="10">
    <source>
        <dbReference type="ARBA" id="ARBA00022741"/>
    </source>
</evidence>
<keyword evidence="13" id="KW-0238">DNA-binding</keyword>
<dbReference type="AlphaFoldDB" id="A0A498JWB4"/>
<dbReference type="GO" id="GO:0006400">
    <property type="term" value="P:tRNA modification"/>
    <property type="evidence" value="ECO:0007669"/>
    <property type="project" value="InterPro"/>
</dbReference>
<evidence type="ECO:0000256" key="9">
    <source>
        <dbReference type="ARBA" id="ARBA00022723"/>
    </source>
</evidence>
<dbReference type="PANTHER" id="PTHR12729">
    <property type="entry name" value="TRNA(HIS) GUANYLYLTRANSFERASE-RELATED"/>
    <property type="match status" value="1"/>
</dbReference>
<evidence type="ECO:0000256" key="14">
    <source>
        <dbReference type="ARBA" id="ARBA00023134"/>
    </source>
</evidence>
<keyword evidence="16" id="KW-0539">Nucleus</keyword>
<dbReference type="GO" id="GO:0005654">
    <property type="term" value="C:nucleoplasm"/>
    <property type="evidence" value="ECO:0007669"/>
    <property type="project" value="UniProtKB-SubCell"/>
</dbReference>
<dbReference type="InterPro" id="IPR025845">
    <property type="entry name" value="Thg1_C_dom"/>
</dbReference>
<dbReference type="InterPro" id="IPR024956">
    <property type="entry name" value="tRNAHis_GuaTrfase_cat"/>
</dbReference>
<evidence type="ECO:0000256" key="6">
    <source>
        <dbReference type="ARBA" id="ARBA00022679"/>
    </source>
</evidence>
<evidence type="ECO:0000256" key="15">
    <source>
        <dbReference type="ARBA" id="ARBA00023163"/>
    </source>
</evidence>
<gene>
    <name evidence="20" type="ORF">DVH24_037748</name>
</gene>
<keyword evidence="14" id="KW-0342">GTP-binding</keyword>
<proteinExistence type="inferred from homology"/>
<dbReference type="Pfam" id="PF02365">
    <property type="entry name" value="NAM"/>
    <property type="match status" value="1"/>
</dbReference>
<dbReference type="InterPro" id="IPR007537">
    <property type="entry name" value="tRNAHis_GuaTrfase_Thg1"/>
</dbReference>
<evidence type="ECO:0000256" key="8">
    <source>
        <dbReference type="ARBA" id="ARBA00022695"/>
    </source>
</evidence>
<evidence type="ECO:0000256" key="11">
    <source>
        <dbReference type="ARBA" id="ARBA00022842"/>
    </source>
</evidence>
<evidence type="ECO:0000259" key="19">
    <source>
        <dbReference type="PROSITE" id="PS51005"/>
    </source>
</evidence>
<dbReference type="Gene3D" id="3.30.70.3000">
    <property type="match status" value="2"/>
</dbReference>
<keyword evidence="18" id="KW-0812">Transmembrane</keyword>
<dbReference type="EMBL" id="RDQH01000331">
    <property type="protein sequence ID" value="RXI00200.1"/>
    <property type="molecule type" value="Genomic_DNA"/>
</dbReference>
<dbReference type="InterPro" id="IPR003441">
    <property type="entry name" value="NAC-dom"/>
</dbReference>
<keyword evidence="12" id="KW-0805">Transcription regulation</keyword>
<dbReference type="EC" id="2.7.7.79" evidence="5"/>
<keyword evidence="18" id="KW-1133">Transmembrane helix</keyword>
<dbReference type="Gene3D" id="2.170.150.80">
    <property type="entry name" value="NAC domain"/>
    <property type="match status" value="2"/>
</dbReference>
<dbReference type="GO" id="GO:0000287">
    <property type="term" value="F:magnesium ion binding"/>
    <property type="evidence" value="ECO:0007669"/>
    <property type="project" value="InterPro"/>
</dbReference>
<comment type="caution">
    <text evidence="20">The sequence shown here is derived from an EMBL/GenBank/DDBJ whole genome shotgun (WGS) entry which is preliminary data.</text>
</comment>
<dbReference type="FunFam" id="3.30.70.3000:FF:000002">
    <property type="entry name" value="tRNA(His) guanylyltransferase 1"/>
    <property type="match status" value="2"/>
</dbReference>
<dbReference type="SUPFAM" id="SSF101941">
    <property type="entry name" value="NAC domain"/>
    <property type="match status" value="1"/>
</dbReference>
<dbReference type="PANTHER" id="PTHR12729:SF6">
    <property type="entry name" value="TRNA(HIS) GUANYLYLTRANSFERASE-RELATED"/>
    <property type="match status" value="1"/>
</dbReference>
<evidence type="ECO:0000256" key="16">
    <source>
        <dbReference type="ARBA" id="ARBA00023242"/>
    </source>
</evidence>
<evidence type="ECO:0000256" key="5">
    <source>
        <dbReference type="ARBA" id="ARBA00012511"/>
    </source>
</evidence>
<keyword evidence="15" id="KW-0804">Transcription</keyword>
<organism evidence="20 21">
    <name type="scientific">Malus domestica</name>
    <name type="common">Apple</name>
    <name type="synonym">Pyrus malus</name>
    <dbReference type="NCBI Taxonomy" id="3750"/>
    <lineage>
        <taxon>Eukaryota</taxon>
        <taxon>Viridiplantae</taxon>
        <taxon>Streptophyta</taxon>
        <taxon>Embryophyta</taxon>
        <taxon>Tracheophyta</taxon>
        <taxon>Spermatophyta</taxon>
        <taxon>Magnoliopsida</taxon>
        <taxon>eudicotyledons</taxon>
        <taxon>Gunneridae</taxon>
        <taxon>Pentapetalae</taxon>
        <taxon>rosids</taxon>
        <taxon>fabids</taxon>
        <taxon>Rosales</taxon>
        <taxon>Rosaceae</taxon>
        <taxon>Amygdaloideae</taxon>
        <taxon>Maleae</taxon>
        <taxon>Malus</taxon>
    </lineage>
</organism>
<comment type="subcellular location">
    <subcellularLocation>
        <location evidence="3">Nucleus</location>
        <location evidence="3">Nucleoplasm</location>
    </subcellularLocation>
</comment>
<keyword evidence="8" id="KW-0548">Nucleotidyltransferase</keyword>
<dbReference type="Pfam" id="PF04446">
    <property type="entry name" value="Thg1"/>
    <property type="match status" value="2"/>
</dbReference>
<dbReference type="Proteomes" id="UP000290289">
    <property type="component" value="Chromosome 5"/>
</dbReference>
<comment type="cofactor">
    <cofactor evidence="1">
        <name>Mg(2+)</name>
        <dbReference type="ChEBI" id="CHEBI:18420"/>
    </cofactor>
</comment>
<comment type="catalytic activity">
    <reaction evidence="17">
        <text>a 5'-end ribonucleotide-tRNA(His) + GTP + ATP + H2O = a 5'-end phospho-guanosine-ribonucleotide-tRNA(His) + AMP + 2 diphosphate + H(+)</text>
        <dbReference type="Rhea" id="RHEA:54564"/>
        <dbReference type="Rhea" id="RHEA-COMP:14193"/>
        <dbReference type="Rhea" id="RHEA-COMP:14917"/>
        <dbReference type="ChEBI" id="CHEBI:15377"/>
        <dbReference type="ChEBI" id="CHEBI:15378"/>
        <dbReference type="ChEBI" id="CHEBI:30616"/>
        <dbReference type="ChEBI" id="CHEBI:33019"/>
        <dbReference type="ChEBI" id="CHEBI:37565"/>
        <dbReference type="ChEBI" id="CHEBI:138282"/>
        <dbReference type="ChEBI" id="CHEBI:141847"/>
        <dbReference type="ChEBI" id="CHEBI:456215"/>
        <dbReference type="EC" id="2.7.7.79"/>
    </reaction>
</comment>
<evidence type="ECO:0000256" key="4">
    <source>
        <dbReference type="ARBA" id="ARBA00010113"/>
    </source>
</evidence>
<dbReference type="InterPro" id="IPR038469">
    <property type="entry name" value="tRNAHis_GuaTrfase_Thg1_sf"/>
</dbReference>
<comment type="function">
    <text evidence="2">Adds a GMP to the 5'-end of tRNA(His) after transcription and RNase P cleavage.</text>
</comment>
<evidence type="ECO:0000256" key="18">
    <source>
        <dbReference type="SAM" id="Phobius"/>
    </source>
</evidence>
<dbReference type="STRING" id="3750.A0A498JWB4"/>
<evidence type="ECO:0000256" key="12">
    <source>
        <dbReference type="ARBA" id="ARBA00023015"/>
    </source>
</evidence>
<evidence type="ECO:0000313" key="20">
    <source>
        <dbReference type="EMBL" id="RXI00200.1"/>
    </source>
</evidence>
<feature type="domain" description="NAC" evidence="19">
    <location>
        <begin position="693"/>
        <end position="841"/>
    </location>
</feature>
<dbReference type="GO" id="GO:0006355">
    <property type="term" value="P:regulation of DNA-templated transcription"/>
    <property type="evidence" value="ECO:0007669"/>
    <property type="project" value="InterPro"/>
</dbReference>
<dbReference type="Pfam" id="PF14413">
    <property type="entry name" value="Thg1C"/>
    <property type="match status" value="2"/>
</dbReference>
<dbReference type="InterPro" id="IPR036093">
    <property type="entry name" value="NAC_dom_sf"/>
</dbReference>
<evidence type="ECO:0000256" key="17">
    <source>
        <dbReference type="ARBA" id="ARBA00047281"/>
    </source>
</evidence>
<evidence type="ECO:0000256" key="2">
    <source>
        <dbReference type="ARBA" id="ARBA00002939"/>
    </source>
</evidence>
<evidence type="ECO:0000313" key="21">
    <source>
        <dbReference type="Proteomes" id="UP000290289"/>
    </source>
</evidence>
<evidence type="ECO:0000256" key="1">
    <source>
        <dbReference type="ARBA" id="ARBA00001946"/>
    </source>
</evidence>
<evidence type="ECO:0000256" key="3">
    <source>
        <dbReference type="ARBA" id="ARBA00004642"/>
    </source>
</evidence>
<accession>A0A498JWB4</accession>
<dbReference type="GO" id="GO:0003677">
    <property type="term" value="F:DNA binding"/>
    <property type="evidence" value="ECO:0007669"/>
    <property type="project" value="UniProtKB-KW"/>
</dbReference>
<keyword evidence="21" id="KW-1185">Reference proteome</keyword>
<evidence type="ECO:0000256" key="7">
    <source>
        <dbReference type="ARBA" id="ARBA00022694"/>
    </source>
</evidence>
<keyword evidence="9" id="KW-0479">Metal-binding</keyword>
<sequence>MHWHANENRCACSRCKYANGANGETTIRSKHEELTGSVGDQEGLFCLFILKPLHSISLCARHKPKRGSDPVIGASNFEAERSFAEVVEMANSKYEYVKSYEVEDEVFRPNLIVVRIDGRDFQRFSEVHEFEKPNDEVALNLMNSCAISVSEAFPDVVFSYGFSDEYSFVFKKTSRFYQRRASKVGTIIVSFFTSAYVMKWREFFPHKELMYNPSFHAHVIRCASEEVLQSYLLWRQNNCHTNNLHNTCLWELIKSGMTKSEAVDLLKDSSKEEKNDLLYRKCDINYQKLHSMFRQGSCVLKTEVFEVVKHNENGSPVKRLRRKSSMVHSKNIAERSFWNKHTHLQKELGCFTKDIGKVEPDYIRSFQHEDKLIPSTWVVIRIDGCHFHRFSEVHEFVKPNDEQAINLMNSCAVAVLKEFQDLVFSYGVSDEYSFVLKKDSQFYQRQASEMVSVIVSFFTSMYVMKWKDFFPQKELKYPPYFDGRAVCYPSYEILRDYLSWRQVDCHINNQYNTCFWELVKSGKRKSEAQLVLKGTQTGDKEKLLNQFGIEYNKLPVMFRHGSSALWDKEDTTRIHEKEECNGNSGKRVIVEHCNIIEPTFWDAHPTILSGYLRRRAVAGAPLGIPFLHEFNLFGSAQPWVVWEKFRGKFLPRSRSLLHSKKNHKRSIEAGGSWKATSFSRIEALNGNPIGGKRNFSYKNKGCENDGEWLYLRLRAVAGEPLDIPFLHEFNLFGSAQPWVVWEKFGGNSFLDQDLFLFYELQHSKKNHKRSIEAGGSWKATSFSRIEALDGNPIGEKRNFSYKNKGCENDGEWLLEEYCLLPNPNPVAHSDRKVVLSRLKRSSRSRCANMNLPQEFNEKPPIKKRARKEILNEEPAIKRARKDLLNEKSPVKKTQRKELLNEKSPVKKTQRKELLNEKPSIKKRARKELGSQITSVNVITNSIDQSNTPSVVPFDEIECNMNHDDECISSIDGNVAMPMYDVSTYPICFGSEEEFLLSNEKYLGETGDFSLPVEGFDFTSDEEYLLRTDPLILDFERWLGTVESPQEQLGCDQLLVDEWSSECTCLLIDGGIERCQIKNSTYSQIDIRYRRTGYALSGFYYQCILIVCAFFLLTHMLFRNSIDFSEVE</sequence>
<name>A0A498JWB4_MALDO</name>
<evidence type="ECO:0000256" key="13">
    <source>
        <dbReference type="ARBA" id="ARBA00023125"/>
    </source>
</evidence>
<comment type="similarity">
    <text evidence="4">Belongs to the tRNA(His) guanylyltransferase family.</text>
</comment>
<dbReference type="PROSITE" id="PS51005">
    <property type="entry name" value="NAC"/>
    <property type="match status" value="1"/>
</dbReference>
<keyword evidence="18" id="KW-0472">Membrane</keyword>
<dbReference type="GO" id="GO:0005525">
    <property type="term" value="F:GTP binding"/>
    <property type="evidence" value="ECO:0007669"/>
    <property type="project" value="UniProtKB-KW"/>
</dbReference>
<keyword evidence="10" id="KW-0547">Nucleotide-binding</keyword>
<keyword evidence="7" id="KW-0819">tRNA processing</keyword>
<keyword evidence="11" id="KW-0460">Magnesium</keyword>
<feature type="transmembrane region" description="Helical" evidence="18">
    <location>
        <begin position="1098"/>
        <end position="1117"/>
    </location>
</feature>